<proteinExistence type="inferred from homology"/>
<feature type="region of interest" description="Disordered" evidence="2">
    <location>
        <begin position="39"/>
        <end position="58"/>
    </location>
</feature>
<comment type="similarity">
    <text evidence="1">Belongs to the EXO5 family.</text>
</comment>
<dbReference type="PROSITE" id="PS50330">
    <property type="entry name" value="UIM"/>
    <property type="match status" value="1"/>
</dbReference>
<dbReference type="GO" id="GO:0005634">
    <property type="term" value="C:nucleus"/>
    <property type="evidence" value="ECO:0007669"/>
    <property type="project" value="TreeGrafter"/>
</dbReference>
<name>A0A164XQF5_9AGAM</name>
<dbReference type="AlphaFoldDB" id="A0A164XQF5"/>
<dbReference type="GO" id="GO:0045145">
    <property type="term" value="F:single-stranded DNA 5'-3' DNA exonuclease activity"/>
    <property type="evidence" value="ECO:0007669"/>
    <property type="project" value="InterPro"/>
</dbReference>
<evidence type="ECO:0000313" key="4">
    <source>
        <dbReference type="Proteomes" id="UP000076722"/>
    </source>
</evidence>
<accession>A0A164XQF5</accession>
<dbReference type="PANTHER" id="PTHR14464">
    <property type="entry name" value="EXONUCLEASE V"/>
    <property type="match status" value="1"/>
</dbReference>
<keyword evidence="4" id="KW-1185">Reference proteome</keyword>
<organism evidence="3 4">
    <name type="scientific">Sistotremastrum niveocremeum HHB9708</name>
    <dbReference type="NCBI Taxonomy" id="1314777"/>
    <lineage>
        <taxon>Eukaryota</taxon>
        <taxon>Fungi</taxon>
        <taxon>Dikarya</taxon>
        <taxon>Basidiomycota</taxon>
        <taxon>Agaricomycotina</taxon>
        <taxon>Agaricomycetes</taxon>
        <taxon>Sistotremastrales</taxon>
        <taxon>Sistotremastraceae</taxon>
        <taxon>Sertulicium</taxon>
        <taxon>Sertulicium niveocremeum</taxon>
    </lineage>
</organism>
<evidence type="ECO:0000256" key="1">
    <source>
        <dbReference type="ARBA" id="ARBA00009797"/>
    </source>
</evidence>
<feature type="region of interest" description="Disordered" evidence="2">
    <location>
        <begin position="422"/>
        <end position="472"/>
    </location>
</feature>
<dbReference type="Pfam" id="PF09810">
    <property type="entry name" value="Exo5"/>
    <property type="match status" value="1"/>
</dbReference>
<dbReference type="Proteomes" id="UP000076722">
    <property type="component" value="Unassembled WGS sequence"/>
</dbReference>
<gene>
    <name evidence="3" type="ORF">SISNIDRAFT_483582</name>
</gene>
<sequence length="533" mass="60148">MTDEYDAHSLELTQEDYLAIDQTSAHFLAKPKVEVAVEKPISASNRKRSNSKERDTDRNKIRNLFRTYRKRGTFSVTDLTAPTWQVLCEVQFEYGLTQMRSRDIEKRPSSFVSTKGKRIEVNQKVAVKNDRTLQGGKVVHKQLEKEIYPEEVKVQTTTNEEKWALRLLNMLIGLQSLVSIGCCRELPVFGIYMEQLVIGVVDEVQRFPLESVKDDQTELQDRSQPKITTFLNSVSPQRSGDLKPPLKFGLRVLDTKTRRYSNLPSESDTLPSRLQVMMYKTLLDSLLSVSNPYDFNVIWGRLHLDSTALFSQAFMDSAALSWESNGGLIEGRQFSCLNDFTDIWRGAIHQLEAGDNSVDGTLQIIYRKRGSRKRTSSELDTGEALVRNEDLDLQRAIEASLREAGGLESTLSPFAASDIADPFGPAIETTPNSLADDTPISIDLDSEKSDQPASPALSSKSHSPPRRPGSPEIIGIKEFQHEPQMLASHIRNVLDWWMGLRGPEGVSIENTGRCNHCEYKEGCEWREMKALAF</sequence>
<dbReference type="PANTHER" id="PTHR14464:SF4">
    <property type="entry name" value="EXONUCLEASE V"/>
    <property type="match status" value="1"/>
</dbReference>
<dbReference type="GO" id="GO:0036297">
    <property type="term" value="P:interstrand cross-link repair"/>
    <property type="evidence" value="ECO:0007669"/>
    <property type="project" value="TreeGrafter"/>
</dbReference>
<evidence type="ECO:0000256" key="2">
    <source>
        <dbReference type="SAM" id="MobiDB-lite"/>
    </source>
</evidence>
<dbReference type="EMBL" id="KV419400">
    <property type="protein sequence ID" value="KZS96197.1"/>
    <property type="molecule type" value="Genomic_DNA"/>
</dbReference>
<evidence type="ECO:0000313" key="3">
    <source>
        <dbReference type="EMBL" id="KZS96197.1"/>
    </source>
</evidence>
<dbReference type="GO" id="GO:0005739">
    <property type="term" value="C:mitochondrion"/>
    <property type="evidence" value="ECO:0007669"/>
    <property type="project" value="TreeGrafter"/>
</dbReference>
<reference evidence="3 4" key="1">
    <citation type="journal article" date="2016" name="Mol. Biol. Evol.">
        <title>Comparative Genomics of Early-Diverging Mushroom-Forming Fungi Provides Insights into the Origins of Lignocellulose Decay Capabilities.</title>
        <authorList>
            <person name="Nagy L.G."/>
            <person name="Riley R."/>
            <person name="Tritt A."/>
            <person name="Adam C."/>
            <person name="Daum C."/>
            <person name="Floudas D."/>
            <person name="Sun H."/>
            <person name="Yadav J.S."/>
            <person name="Pangilinan J."/>
            <person name="Larsson K.H."/>
            <person name="Matsuura K."/>
            <person name="Barry K."/>
            <person name="Labutti K."/>
            <person name="Kuo R."/>
            <person name="Ohm R.A."/>
            <person name="Bhattacharya S.S."/>
            <person name="Shirouzu T."/>
            <person name="Yoshinaga Y."/>
            <person name="Martin F.M."/>
            <person name="Grigoriev I.V."/>
            <person name="Hibbett D.S."/>
        </authorList>
    </citation>
    <scope>NUCLEOTIDE SEQUENCE [LARGE SCALE GENOMIC DNA]</scope>
    <source>
        <strain evidence="3 4">HHB9708</strain>
    </source>
</reference>
<dbReference type="InterPro" id="IPR003903">
    <property type="entry name" value="UIM_dom"/>
</dbReference>
<dbReference type="InterPro" id="IPR019190">
    <property type="entry name" value="EXOV"/>
</dbReference>
<dbReference type="OrthoDB" id="354769at2759"/>
<protein>
    <recommendedName>
        <fullName evidence="5">Exonuclease V</fullName>
    </recommendedName>
</protein>
<evidence type="ECO:0008006" key="5">
    <source>
        <dbReference type="Google" id="ProtNLM"/>
    </source>
</evidence>